<protein>
    <submittedName>
        <fullName evidence="1">Uncharacterized protein</fullName>
    </submittedName>
</protein>
<dbReference type="Gramene" id="RZC60492">
    <property type="protein sequence ID" value="RZC60492"/>
    <property type="gene ID" value="C5167_022239"/>
</dbReference>
<dbReference type="Proteomes" id="UP000316621">
    <property type="component" value="Chromosome 5"/>
</dbReference>
<keyword evidence="2" id="KW-1185">Reference proteome</keyword>
<dbReference type="EMBL" id="CM010719">
    <property type="protein sequence ID" value="RZC60492.1"/>
    <property type="molecule type" value="Genomic_DNA"/>
</dbReference>
<dbReference type="AlphaFoldDB" id="A0A4Y7JKF4"/>
<evidence type="ECO:0000313" key="1">
    <source>
        <dbReference type="EMBL" id="RZC60492.1"/>
    </source>
</evidence>
<reference evidence="1 2" key="1">
    <citation type="journal article" date="2018" name="Science">
        <title>The opium poppy genome and morphinan production.</title>
        <authorList>
            <person name="Guo L."/>
            <person name="Winzer T."/>
            <person name="Yang X."/>
            <person name="Li Y."/>
            <person name="Ning Z."/>
            <person name="He Z."/>
            <person name="Teodor R."/>
            <person name="Lu Y."/>
            <person name="Bowser T.A."/>
            <person name="Graham I.A."/>
            <person name="Ye K."/>
        </authorList>
    </citation>
    <scope>NUCLEOTIDE SEQUENCE [LARGE SCALE GENOMIC DNA]</scope>
    <source>
        <strain evidence="2">cv. HN1</strain>
        <tissue evidence="1">Leaves</tissue>
    </source>
</reference>
<gene>
    <name evidence="1" type="ORF">C5167_022239</name>
</gene>
<name>A0A4Y7JKF4_PAPSO</name>
<evidence type="ECO:0000313" key="2">
    <source>
        <dbReference type="Proteomes" id="UP000316621"/>
    </source>
</evidence>
<organism evidence="1 2">
    <name type="scientific">Papaver somniferum</name>
    <name type="common">Opium poppy</name>
    <dbReference type="NCBI Taxonomy" id="3469"/>
    <lineage>
        <taxon>Eukaryota</taxon>
        <taxon>Viridiplantae</taxon>
        <taxon>Streptophyta</taxon>
        <taxon>Embryophyta</taxon>
        <taxon>Tracheophyta</taxon>
        <taxon>Spermatophyta</taxon>
        <taxon>Magnoliopsida</taxon>
        <taxon>Ranunculales</taxon>
        <taxon>Papaveraceae</taxon>
        <taxon>Papaveroideae</taxon>
        <taxon>Papaver</taxon>
    </lineage>
</organism>
<proteinExistence type="predicted"/>
<accession>A0A4Y7JKF4</accession>
<sequence>MEKRFEKMGDVAANGTKNTDAELDLVPLVKKELKCLDVCLVGVVRSCWCIEGGVVELRHVAATAGNGLKLQLSAIAKLVVRLWHL</sequence>